<dbReference type="GO" id="GO:0016020">
    <property type="term" value="C:membrane"/>
    <property type="evidence" value="ECO:0007669"/>
    <property type="project" value="InterPro"/>
</dbReference>
<organism evidence="8 9">
    <name type="scientific">Kineobactrum sediminis</name>
    <dbReference type="NCBI Taxonomy" id="1905677"/>
    <lineage>
        <taxon>Bacteria</taxon>
        <taxon>Pseudomonadati</taxon>
        <taxon>Pseudomonadota</taxon>
        <taxon>Gammaproteobacteria</taxon>
        <taxon>Cellvibrionales</taxon>
        <taxon>Halieaceae</taxon>
        <taxon>Kineobactrum</taxon>
    </lineage>
</organism>
<evidence type="ECO:0000313" key="8">
    <source>
        <dbReference type="EMBL" id="PLW81259.1"/>
    </source>
</evidence>
<protein>
    <recommendedName>
        <fullName evidence="10">Entericidin</fullName>
    </recommendedName>
</protein>
<gene>
    <name evidence="8" type="ORF">CWI75_16665</name>
</gene>
<comment type="caution">
    <text evidence="8">The sequence shown here is derived from an EMBL/GenBank/DDBJ whole genome shotgun (WGS) entry which is preliminary data.</text>
</comment>
<keyword evidence="6" id="KW-0449">Lipoprotein</keyword>
<feature type="chain" id="PRO_5014827468" description="Entericidin" evidence="7">
    <location>
        <begin position="29"/>
        <end position="51"/>
    </location>
</feature>
<dbReference type="Proteomes" id="UP000234845">
    <property type="component" value="Unassembled WGS sequence"/>
</dbReference>
<proteinExistence type="inferred from homology"/>
<keyword evidence="4" id="KW-0472">Membrane</keyword>
<name>A0A2N5XYS1_9GAMM</name>
<dbReference type="InterPro" id="IPR012556">
    <property type="entry name" value="Entericidin"/>
</dbReference>
<evidence type="ECO:0000256" key="3">
    <source>
        <dbReference type="ARBA" id="ARBA00022729"/>
    </source>
</evidence>
<evidence type="ECO:0000256" key="7">
    <source>
        <dbReference type="SAM" id="SignalP"/>
    </source>
</evidence>
<evidence type="ECO:0000256" key="4">
    <source>
        <dbReference type="ARBA" id="ARBA00023136"/>
    </source>
</evidence>
<sequence length="51" mass="5456">MSKLHFLSVRGLFSRLSVLALLALPLTACNTIEGAGRDIERGGEEIQDAAD</sequence>
<accession>A0A2N5XYS1</accession>
<evidence type="ECO:0000256" key="1">
    <source>
        <dbReference type="ARBA" id="ARBA00010296"/>
    </source>
</evidence>
<evidence type="ECO:0000313" key="9">
    <source>
        <dbReference type="Proteomes" id="UP000234845"/>
    </source>
</evidence>
<evidence type="ECO:0000256" key="5">
    <source>
        <dbReference type="ARBA" id="ARBA00023139"/>
    </source>
</evidence>
<reference evidence="9" key="1">
    <citation type="submission" date="2017-11" db="EMBL/GenBank/DDBJ databases">
        <title>The draft genome sequence of Chromatocurvus sp. F02.</title>
        <authorList>
            <person name="Du Z.-J."/>
            <person name="Chang Y.-Q."/>
        </authorList>
    </citation>
    <scope>NUCLEOTIDE SEQUENCE [LARGE SCALE GENOMIC DNA]</scope>
    <source>
        <strain evidence="9">F02</strain>
    </source>
</reference>
<keyword evidence="5" id="KW-0564">Palmitate</keyword>
<evidence type="ECO:0000256" key="6">
    <source>
        <dbReference type="ARBA" id="ARBA00023288"/>
    </source>
</evidence>
<dbReference type="AlphaFoldDB" id="A0A2N5XYS1"/>
<dbReference type="Pfam" id="PF08085">
    <property type="entry name" value="Entericidin"/>
    <property type="match status" value="1"/>
</dbReference>
<keyword evidence="3 7" id="KW-0732">Signal</keyword>
<dbReference type="RefSeq" id="WP_101522657.1">
    <property type="nucleotide sequence ID" value="NZ_PKLZ01000015.1"/>
</dbReference>
<dbReference type="EMBL" id="PKLZ01000015">
    <property type="protein sequence ID" value="PLW81259.1"/>
    <property type="molecule type" value="Genomic_DNA"/>
</dbReference>
<keyword evidence="2" id="KW-1003">Cell membrane</keyword>
<evidence type="ECO:0000256" key="2">
    <source>
        <dbReference type="ARBA" id="ARBA00022475"/>
    </source>
</evidence>
<feature type="signal peptide" evidence="7">
    <location>
        <begin position="1"/>
        <end position="28"/>
    </location>
</feature>
<evidence type="ECO:0008006" key="10">
    <source>
        <dbReference type="Google" id="ProtNLM"/>
    </source>
</evidence>
<comment type="similarity">
    <text evidence="1">Belongs to the EcnA/EcnB lipoprotein family.</text>
</comment>
<dbReference type="GO" id="GO:0009636">
    <property type="term" value="P:response to toxic substance"/>
    <property type="evidence" value="ECO:0007669"/>
    <property type="project" value="InterPro"/>
</dbReference>
<keyword evidence="9" id="KW-1185">Reference proteome</keyword>